<comment type="subcellular location">
    <subcellularLocation>
        <location evidence="1">Nucleus</location>
    </subcellularLocation>
</comment>
<dbReference type="CDD" id="cd24162">
    <property type="entry name" value="Prp3_C"/>
    <property type="match status" value="1"/>
</dbReference>
<dbReference type="PANTHER" id="PTHR14212">
    <property type="entry name" value="U4/U6-ASSOCIATED RNA SPLICING FACTOR-RELATED"/>
    <property type="match status" value="1"/>
</dbReference>
<evidence type="ECO:0000256" key="2">
    <source>
        <dbReference type="ARBA" id="ARBA00022664"/>
    </source>
</evidence>
<dbReference type="HOGENOM" id="CLU_015750_2_2_1"/>
<dbReference type="GO" id="GO:0000398">
    <property type="term" value="P:mRNA splicing, via spliceosome"/>
    <property type="evidence" value="ECO:0007669"/>
    <property type="project" value="InterPro"/>
</dbReference>
<dbReference type="OrthoDB" id="10264544at2759"/>
<evidence type="ECO:0000313" key="8">
    <source>
        <dbReference type="EMBL" id="KIW05628.1"/>
    </source>
</evidence>
<feature type="compositionally biased region" description="Basic and acidic residues" evidence="5">
    <location>
        <begin position="121"/>
        <end position="131"/>
    </location>
</feature>
<evidence type="ECO:0000313" key="9">
    <source>
        <dbReference type="Proteomes" id="UP000053259"/>
    </source>
</evidence>
<protein>
    <submittedName>
        <fullName evidence="8">Uncharacterized protein</fullName>
    </submittedName>
</protein>
<feature type="compositionally biased region" description="Basic and acidic residues" evidence="5">
    <location>
        <begin position="354"/>
        <end position="378"/>
    </location>
</feature>
<proteinExistence type="predicted"/>
<dbReference type="VEuPathDB" id="FungiDB:PV09_03499"/>
<evidence type="ECO:0000259" key="6">
    <source>
        <dbReference type="Pfam" id="PF06544"/>
    </source>
</evidence>
<dbReference type="RefSeq" id="XP_016215497.1">
    <property type="nucleotide sequence ID" value="XM_016356704.1"/>
</dbReference>
<dbReference type="InterPro" id="IPR013881">
    <property type="entry name" value="Pre-mRNA_splic_Prp3_dom"/>
</dbReference>
<dbReference type="EMBL" id="KN847537">
    <property type="protein sequence ID" value="KIW05628.1"/>
    <property type="molecule type" value="Genomic_DNA"/>
</dbReference>
<dbReference type="Proteomes" id="UP000053259">
    <property type="component" value="Unassembled WGS sequence"/>
</dbReference>
<dbReference type="STRING" id="253628.A0A0D2AF85"/>
<organism evidence="8 9">
    <name type="scientific">Verruconis gallopava</name>
    <dbReference type="NCBI Taxonomy" id="253628"/>
    <lineage>
        <taxon>Eukaryota</taxon>
        <taxon>Fungi</taxon>
        <taxon>Dikarya</taxon>
        <taxon>Ascomycota</taxon>
        <taxon>Pezizomycotina</taxon>
        <taxon>Dothideomycetes</taxon>
        <taxon>Pleosporomycetidae</taxon>
        <taxon>Venturiales</taxon>
        <taxon>Sympoventuriaceae</taxon>
        <taxon>Verruconis</taxon>
    </lineage>
</organism>
<dbReference type="PANTHER" id="PTHR14212:SF0">
    <property type="entry name" value="U4_U6 SMALL NUCLEAR RIBONUCLEOPROTEIN PRP3"/>
    <property type="match status" value="1"/>
</dbReference>
<feature type="region of interest" description="Disordered" evidence="5">
    <location>
        <begin position="353"/>
        <end position="381"/>
    </location>
</feature>
<dbReference type="Pfam" id="PF06544">
    <property type="entry name" value="Prp3_C"/>
    <property type="match status" value="1"/>
</dbReference>
<gene>
    <name evidence="8" type="ORF">PV09_03499</name>
</gene>
<accession>A0A0D2AF85</accession>
<keyword evidence="3" id="KW-0508">mRNA splicing</keyword>
<feature type="compositionally biased region" description="Basic and acidic residues" evidence="5">
    <location>
        <begin position="146"/>
        <end position="168"/>
    </location>
</feature>
<evidence type="ECO:0000259" key="7">
    <source>
        <dbReference type="Pfam" id="PF08572"/>
    </source>
</evidence>
<sequence length="534" mass="59705">MANVPNKRPAPSSKEDMLAEVKRRADEARARIEAMRKGLAASAAASATPPPPLQNGATTTTPPQAPPASGVKPLSLADIKARMAAAMKKPAVVTSATGNDMPPERPPARESLGPAPSRLQLQEERERDRAGKGGMNIALHPMLRADAPDKAQKDDRRDRWRKEEEKGETNNPYLSAGGPSGQTRKRRELKFTHDLDHRPAMEAAAEMRRKAALEEMKAKIQASAAKAGLDEAIDTTCFQVPEPPEVEWWDESLQTDLGFNENITNLVVHPVLIDPAQEKFTTTKAPTMYLTKKEQKKMRRIRRAEQHKEEQTKIRLGLVPAPPPKINHKNVMRVYGELAVQGPSAVEEMVNKQMAERKNKHEQANAERQLTKEQKAEKAAQNAAQNASMGLYLQVYKVNLKRDELLNKHRFLINKNAQEWADLRGFALVTPNFTLVLVEGGAKATQAYKKLMLRRIKWRAILEGGGEILDKELWEGVEDDTCVLVHEGQVRERRFKKWGNIREAETEIAAKDALVKAKLENFWVMAKSLDKGMG</sequence>
<dbReference type="GeneID" id="27311472"/>
<feature type="region of interest" description="Disordered" evidence="5">
    <location>
        <begin position="1"/>
        <end position="185"/>
    </location>
</feature>
<dbReference type="Pfam" id="PF08572">
    <property type="entry name" value="PRP3"/>
    <property type="match status" value="1"/>
</dbReference>
<feature type="domain" description="Pre-mRNA-splicing factor 3" evidence="7">
    <location>
        <begin position="171"/>
        <end position="371"/>
    </location>
</feature>
<dbReference type="InterPro" id="IPR027104">
    <property type="entry name" value="Prp3"/>
</dbReference>
<keyword evidence="4" id="KW-0539">Nucleus</keyword>
<reference evidence="8 9" key="1">
    <citation type="submission" date="2015-01" db="EMBL/GenBank/DDBJ databases">
        <title>The Genome Sequence of Ochroconis gallopava CBS43764.</title>
        <authorList>
            <consortium name="The Broad Institute Genomics Platform"/>
            <person name="Cuomo C."/>
            <person name="de Hoog S."/>
            <person name="Gorbushina A."/>
            <person name="Stielow B."/>
            <person name="Teixiera M."/>
            <person name="Abouelleil A."/>
            <person name="Chapman S.B."/>
            <person name="Priest M."/>
            <person name="Young S.K."/>
            <person name="Wortman J."/>
            <person name="Nusbaum C."/>
            <person name="Birren B."/>
        </authorList>
    </citation>
    <scope>NUCLEOTIDE SEQUENCE [LARGE SCALE GENOMIC DNA]</scope>
    <source>
        <strain evidence="8 9">CBS 43764</strain>
    </source>
</reference>
<dbReference type="InParanoid" id="A0A0D2AF85"/>
<dbReference type="InterPro" id="IPR010541">
    <property type="entry name" value="Prp3_C"/>
</dbReference>
<dbReference type="GO" id="GO:0046540">
    <property type="term" value="C:U4/U6 x U5 tri-snRNP complex"/>
    <property type="evidence" value="ECO:0007669"/>
    <property type="project" value="InterPro"/>
</dbReference>
<dbReference type="AlphaFoldDB" id="A0A0D2AF85"/>
<dbReference type="FunCoup" id="A0A0D2AF85">
    <property type="interactions" value="702"/>
</dbReference>
<feature type="domain" description="Small nuclear ribonucleoprotein Prp3 C-terminal" evidence="6">
    <location>
        <begin position="407"/>
        <end position="526"/>
    </location>
</feature>
<evidence type="ECO:0000256" key="1">
    <source>
        <dbReference type="ARBA" id="ARBA00004123"/>
    </source>
</evidence>
<feature type="compositionally biased region" description="Low complexity" evidence="5">
    <location>
        <begin position="82"/>
        <end position="91"/>
    </location>
</feature>
<evidence type="ECO:0000256" key="3">
    <source>
        <dbReference type="ARBA" id="ARBA00023187"/>
    </source>
</evidence>
<evidence type="ECO:0000256" key="5">
    <source>
        <dbReference type="SAM" id="MobiDB-lite"/>
    </source>
</evidence>
<feature type="compositionally biased region" description="Basic and acidic residues" evidence="5">
    <location>
        <begin position="13"/>
        <end position="36"/>
    </location>
</feature>
<keyword evidence="9" id="KW-1185">Reference proteome</keyword>
<evidence type="ECO:0000256" key="4">
    <source>
        <dbReference type="ARBA" id="ARBA00023242"/>
    </source>
</evidence>
<keyword evidence="2" id="KW-0507">mRNA processing</keyword>
<name>A0A0D2AF85_9PEZI</name>